<evidence type="ECO:0000313" key="2">
    <source>
        <dbReference type="Proteomes" id="UP000026714"/>
    </source>
</evidence>
<protein>
    <submittedName>
        <fullName evidence="1">Uncharacterized protein</fullName>
    </submittedName>
</protein>
<evidence type="ECO:0000313" key="1">
    <source>
        <dbReference type="EMBL" id="KDB53776.1"/>
    </source>
</evidence>
<comment type="caution">
    <text evidence="1">The sequence shown here is derived from an EMBL/GenBank/DDBJ whole genome shotgun (WGS) entry which is preliminary data.</text>
</comment>
<dbReference type="EMBL" id="AZRA01000015">
    <property type="protein sequence ID" value="KDB53776.1"/>
    <property type="molecule type" value="Genomic_DNA"/>
</dbReference>
<proteinExistence type="predicted"/>
<organism evidence="1 2">
    <name type="scientific">Sphaerotilus natans subsp. natans DSM 6575</name>
    <dbReference type="NCBI Taxonomy" id="1286631"/>
    <lineage>
        <taxon>Bacteria</taxon>
        <taxon>Pseudomonadati</taxon>
        <taxon>Pseudomonadota</taxon>
        <taxon>Betaproteobacteria</taxon>
        <taxon>Burkholderiales</taxon>
        <taxon>Sphaerotilaceae</taxon>
        <taxon>Sphaerotilus</taxon>
    </lineage>
</organism>
<reference evidence="1 2" key="1">
    <citation type="journal article" date="2014" name="FEMS Microbiol. Ecol.">
        <title>Sphaerotilus natans encrusted with nanoball-shaped Fe(III) oxide minerals formed by nitrate-reducing mixotrophic Fe(II) oxidation.</title>
        <authorList>
            <person name="Park S."/>
            <person name="Kim D.H."/>
            <person name="Lee J.H."/>
            <person name="Hur H.G."/>
        </authorList>
    </citation>
    <scope>NUCLEOTIDE SEQUENCE [LARGE SCALE GENOMIC DNA]</scope>
    <source>
        <strain evidence="1 2">DSM 6575</strain>
    </source>
</reference>
<accession>A0A059KQQ9</accession>
<sequence>MLQDARTVGGGLSRQHAQTGPDADALCRRYCLYRLALCSRAVRHVWHWCGACPEKRLGYRKALLKSFSMRWKRTKFAPMRAIRPGRWTEKFFRLTRHVAES</sequence>
<name>A0A059KQQ9_9BURK</name>
<gene>
    <name evidence="1" type="ORF">X805_06300</name>
</gene>
<dbReference type="AlphaFoldDB" id="A0A059KQQ9"/>
<keyword evidence="2" id="KW-1185">Reference proteome</keyword>
<dbReference type="Proteomes" id="UP000026714">
    <property type="component" value="Unassembled WGS sequence"/>
</dbReference>